<dbReference type="OrthoDB" id="9787853at2"/>
<evidence type="ECO:0000256" key="9">
    <source>
        <dbReference type="ARBA" id="ARBA00031449"/>
    </source>
</evidence>
<dbReference type="GO" id="GO:0046872">
    <property type="term" value="F:metal ion binding"/>
    <property type="evidence" value="ECO:0007669"/>
    <property type="project" value="UniProtKB-KW"/>
</dbReference>
<comment type="similarity">
    <text evidence="3">Belongs to the PTPS family. QueD subfamily.</text>
</comment>
<dbReference type="EMBL" id="FPCG01000003">
    <property type="protein sequence ID" value="SFV21917.1"/>
    <property type="molecule type" value="Genomic_DNA"/>
</dbReference>
<protein>
    <recommendedName>
        <fullName evidence="5">6-carboxy-5,6,7,8-tetrahydropterin synthase</fullName>
        <ecNumber evidence="4">4.1.2.50</ecNumber>
    </recommendedName>
    <alternativeName>
        <fullName evidence="9">Queuosine biosynthesis protein QueD</fullName>
    </alternativeName>
</protein>
<comment type="pathway">
    <text evidence="2">Purine metabolism; 7-cyano-7-deazaguanine biosynthesis.</text>
</comment>
<dbReference type="EC" id="4.1.2.50" evidence="4"/>
<dbReference type="InterPro" id="IPR038418">
    <property type="entry name" value="6-PTP_synth/QueD_sf"/>
</dbReference>
<keyword evidence="6" id="KW-0479">Metal-binding</keyword>
<sequence length="127" mass="13683">MYSLTVNDHVMIAHSLPNEFFGPAQGMHGATLAVEATFSRAELDEHAVVLDIGAATEMLDEALSPLRYANLDEHPDFAGRLSTTEATAEYIGSRLEDALADQPDVGITVTLTENPRAKVSYTVPGRP</sequence>
<evidence type="ECO:0000256" key="5">
    <source>
        <dbReference type="ARBA" id="ARBA00018141"/>
    </source>
</evidence>
<dbReference type="RefSeq" id="WP_091695660.1">
    <property type="nucleotide sequence ID" value="NZ_FPCG01000003.1"/>
</dbReference>
<name>A0A1I7MJ22_9MICC</name>
<evidence type="ECO:0000256" key="7">
    <source>
        <dbReference type="ARBA" id="ARBA00022833"/>
    </source>
</evidence>
<comment type="cofactor">
    <cofactor evidence="1">
        <name>Zn(2+)</name>
        <dbReference type="ChEBI" id="CHEBI:29105"/>
    </cofactor>
</comment>
<evidence type="ECO:0000256" key="1">
    <source>
        <dbReference type="ARBA" id="ARBA00001947"/>
    </source>
</evidence>
<organism evidence="11 12">
    <name type="scientific">Micrococcus terreus</name>
    <dbReference type="NCBI Taxonomy" id="574650"/>
    <lineage>
        <taxon>Bacteria</taxon>
        <taxon>Bacillati</taxon>
        <taxon>Actinomycetota</taxon>
        <taxon>Actinomycetes</taxon>
        <taxon>Micrococcales</taxon>
        <taxon>Micrococcaceae</taxon>
        <taxon>Micrococcus</taxon>
    </lineage>
</organism>
<evidence type="ECO:0000256" key="2">
    <source>
        <dbReference type="ARBA" id="ARBA00005061"/>
    </source>
</evidence>
<dbReference type="Gene3D" id="3.30.479.10">
    <property type="entry name" value="6-pyruvoyl tetrahydropterin synthase/QueD"/>
    <property type="match status" value="1"/>
</dbReference>
<comment type="catalytic activity">
    <reaction evidence="10">
        <text>7,8-dihydroneopterin 3'-triphosphate + H2O = 6-carboxy-5,6,7,8-tetrahydropterin + triphosphate + acetaldehyde + 2 H(+)</text>
        <dbReference type="Rhea" id="RHEA:27966"/>
        <dbReference type="ChEBI" id="CHEBI:15343"/>
        <dbReference type="ChEBI" id="CHEBI:15377"/>
        <dbReference type="ChEBI" id="CHEBI:15378"/>
        <dbReference type="ChEBI" id="CHEBI:18036"/>
        <dbReference type="ChEBI" id="CHEBI:58462"/>
        <dbReference type="ChEBI" id="CHEBI:61032"/>
        <dbReference type="EC" id="4.1.2.50"/>
    </reaction>
</comment>
<evidence type="ECO:0000256" key="8">
    <source>
        <dbReference type="ARBA" id="ARBA00023239"/>
    </source>
</evidence>
<evidence type="ECO:0000256" key="10">
    <source>
        <dbReference type="ARBA" id="ARBA00048807"/>
    </source>
</evidence>
<keyword evidence="7" id="KW-0862">Zinc</keyword>
<reference evidence="11 12" key="1">
    <citation type="submission" date="2016-10" db="EMBL/GenBank/DDBJ databases">
        <authorList>
            <person name="de Groot N.N."/>
        </authorList>
    </citation>
    <scope>NUCLEOTIDE SEQUENCE [LARGE SCALE GENOMIC DNA]</scope>
    <source>
        <strain evidence="11 12">CGMCC 1.7054</strain>
    </source>
</reference>
<proteinExistence type="inferred from homology"/>
<dbReference type="InterPro" id="IPR007115">
    <property type="entry name" value="6-PTP_synth/QueD"/>
</dbReference>
<dbReference type="Pfam" id="PF01242">
    <property type="entry name" value="PTPS"/>
    <property type="match status" value="1"/>
</dbReference>
<dbReference type="PANTHER" id="PTHR12589:SF7">
    <property type="entry name" value="6-PYRUVOYL TETRAHYDROBIOPTERIN SYNTHASE"/>
    <property type="match status" value="1"/>
</dbReference>
<evidence type="ECO:0000256" key="6">
    <source>
        <dbReference type="ARBA" id="ARBA00022723"/>
    </source>
</evidence>
<gene>
    <name evidence="11" type="ORF">SAMN04487966_103110</name>
</gene>
<evidence type="ECO:0000313" key="11">
    <source>
        <dbReference type="EMBL" id="SFV21917.1"/>
    </source>
</evidence>
<dbReference type="Proteomes" id="UP000198881">
    <property type="component" value="Unassembled WGS sequence"/>
</dbReference>
<dbReference type="SUPFAM" id="SSF55620">
    <property type="entry name" value="Tetrahydrobiopterin biosynthesis enzymes-like"/>
    <property type="match status" value="1"/>
</dbReference>
<evidence type="ECO:0000313" key="12">
    <source>
        <dbReference type="Proteomes" id="UP000198881"/>
    </source>
</evidence>
<evidence type="ECO:0000256" key="4">
    <source>
        <dbReference type="ARBA" id="ARBA00012982"/>
    </source>
</evidence>
<accession>A0A1I7MJ22</accession>
<keyword evidence="12" id="KW-1185">Reference proteome</keyword>
<dbReference type="GO" id="GO:0070497">
    <property type="term" value="F:6-carboxytetrahydropterin synthase activity"/>
    <property type="evidence" value="ECO:0007669"/>
    <property type="project" value="UniProtKB-EC"/>
</dbReference>
<dbReference type="UniPathway" id="UPA00391"/>
<evidence type="ECO:0000256" key="3">
    <source>
        <dbReference type="ARBA" id="ARBA00008900"/>
    </source>
</evidence>
<dbReference type="PANTHER" id="PTHR12589">
    <property type="entry name" value="PYRUVOYL TETRAHYDROBIOPTERIN SYNTHASE"/>
    <property type="match status" value="1"/>
</dbReference>
<dbReference type="STRING" id="574650.SAMN04487966_103110"/>
<keyword evidence="8" id="KW-0456">Lyase</keyword>
<dbReference type="AlphaFoldDB" id="A0A1I7MJ22"/>